<dbReference type="PANTHER" id="PTHR42852">
    <property type="entry name" value="THIOL:DISULFIDE INTERCHANGE PROTEIN DSBE"/>
    <property type="match status" value="1"/>
</dbReference>
<proteinExistence type="predicted"/>
<evidence type="ECO:0000313" key="4">
    <source>
        <dbReference type="Proteomes" id="UP000442694"/>
    </source>
</evidence>
<name>A0A833JCA3_9BACT</name>
<keyword evidence="1" id="KW-0812">Transmembrane</keyword>
<dbReference type="CDD" id="cd02966">
    <property type="entry name" value="TlpA_like_family"/>
    <property type="match status" value="1"/>
</dbReference>
<gene>
    <name evidence="3" type="ORF">GCL57_06540</name>
</gene>
<dbReference type="GO" id="GO:0016491">
    <property type="term" value="F:oxidoreductase activity"/>
    <property type="evidence" value="ECO:0007669"/>
    <property type="project" value="InterPro"/>
</dbReference>
<accession>A0A833JCA3</accession>
<dbReference type="Pfam" id="PF00578">
    <property type="entry name" value="AhpC-TSA"/>
    <property type="match status" value="1"/>
</dbReference>
<keyword evidence="4" id="KW-1185">Reference proteome</keyword>
<dbReference type="EMBL" id="WFLN01000006">
    <property type="protein sequence ID" value="KAB8030628.1"/>
    <property type="molecule type" value="Genomic_DNA"/>
</dbReference>
<keyword evidence="1" id="KW-1133">Transmembrane helix</keyword>
<dbReference type="InterPro" id="IPR013766">
    <property type="entry name" value="Thioredoxin_domain"/>
</dbReference>
<dbReference type="PROSITE" id="PS51352">
    <property type="entry name" value="THIOREDOXIN_2"/>
    <property type="match status" value="1"/>
</dbReference>
<dbReference type="InterPro" id="IPR000866">
    <property type="entry name" value="AhpC/TSA"/>
</dbReference>
<dbReference type="Gene3D" id="3.40.30.10">
    <property type="entry name" value="Glutaredoxin"/>
    <property type="match status" value="1"/>
</dbReference>
<sequence>MKKNNKKTLVFSGIILIIFMSLMIYSLKQDPNFNPSQLVGKEAPSFVAEDTNGRNINTKDIFLKDNWVVLNFWSSFCVVCRSEAPEIENFYKTVTLNSDNIKKPTFISINIQDDKKSILEWQQNYGQTFAVLQDTKGLISVRYGVTGTPETFFIDPNGIVRYRIAGQISKNLIFNFISWLEKNPSATQEEVTQALKTVRSNS</sequence>
<evidence type="ECO:0000256" key="1">
    <source>
        <dbReference type="SAM" id="Phobius"/>
    </source>
</evidence>
<feature type="transmembrane region" description="Helical" evidence="1">
    <location>
        <begin position="9"/>
        <end position="27"/>
    </location>
</feature>
<dbReference type="AlphaFoldDB" id="A0A833JCA3"/>
<dbReference type="InterPro" id="IPR036249">
    <property type="entry name" value="Thioredoxin-like_sf"/>
</dbReference>
<dbReference type="GO" id="GO:0016209">
    <property type="term" value="F:antioxidant activity"/>
    <property type="evidence" value="ECO:0007669"/>
    <property type="project" value="InterPro"/>
</dbReference>
<dbReference type="PANTHER" id="PTHR42852:SF13">
    <property type="entry name" value="PROTEIN DIPZ"/>
    <property type="match status" value="1"/>
</dbReference>
<evidence type="ECO:0000313" key="3">
    <source>
        <dbReference type="EMBL" id="KAB8030628.1"/>
    </source>
</evidence>
<dbReference type="RefSeq" id="WP_152212556.1">
    <property type="nucleotide sequence ID" value="NZ_WFLN01000006.1"/>
</dbReference>
<feature type="domain" description="Thioredoxin" evidence="2">
    <location>
        <begin position="37"/>
        <end position="182"/>
    </location>
</feature>
<comment type="caution">
    <text evidence="3">The sequence shown here is derived from an EMBL/GenBank/DDBJ whole genome shotgun (WGS) entry which is preliminary data.</text>
</comment>
<dbReference type="Proteomes" id="UP000442694">
    <property type="component" value="Unassembled WGS sequence"/>
</dbReference>
<keyword evidence="1" id="KW-0472">Membrane</keyword>
<evidence type="ECO:0000259" key="2">
    <source>
        <dbReference type="PROSITE" id="PS51352"/>
    </source>
</evidence>
<dbReference type="InterPro" id="IPR050553">
    <property type="entry name" value="Thioredoxin_ResA/DsbE_sf"/>
</dbReference>
<organism evidence="3 4">
    <name type="scientific">Fluviispira multicolorata</name>
    <dbReference type="NCBI Taxonomy" id="2654512"/>
    <lineage>
        <taxon>Bacteria</taxon>
        <taxon>Pseudomonadati</taxon>
        <taxon>Bdellovibrionota</taxon>
        <taxon>Oligoflexia</taxon>
        <taxon>Silvanigrellales</taxon>
        <taxon>Silvanigrellaceae</taxon>
        <taxon>Fluviispira</taxon>
    </lineage>
</organism>
<protein>
    <submittedName>
        <fullName evidence="3">Redoxin domain-containing protein</fullName>
    </submittedName>
</protein>
<dbReference type="SUPFAM" id="SSF52833">
    <property type="entry name" value="Thioredoxin-like"/>
    <property type="match status" value="1"/>
</dbReference>
<reference evidence="3 4" key="1">
    <citation type="submission" date="2019-10" db="EMBL/GenBank/DDBJ databases">
        <title>New genus of Silvanigrellaceae.</title>
        <authorList>
            <person name="Pitt A."/>
            <person name="Hahn M.W."/>
        </authorList>
    </citation>
    <scope>NUCLEOTIDE SEQUENCE [LARGE SCALE GENOMIC DNA]</scope>
    <source>
        <strain evidence="3 4">33A1-SZDP</strain>
    </source>
</reference>